<dbReference type="AlphaFoldDB" id="A0A7W7MHF8"/>
<dbReference type="InterPro" id="IPR002110">
    <property type="entry name" value="Ankyrin_rpt"/>
</dbReference>
<dbReference type="InterPro" id="IPR036770">
    <property type="entry name" value="Ankyrin_rpt-contain_sf"/>
</dbReference>
<dbReference type="PROSITE" id="PS50088">
    <property type="entry name" value="ANK_REPEAT"/>
    <property type="match status" value="1"/>
</dbReference>
<protein>
    <recommendedName>
        <fullName evidence="6">Ankyrin repeat protein</fullName>
    </recommendedName>
</protein>
<reference evidence="3 4" key="1">
    <citation type="submission" date="2020-08" db="EMBL/GenBank/DDBJ databases">
        <title>Sequencing the genomes of 1000 actinobacteria strains.</title>
        <authorList>
            <person name="Klenk H.-P."/>
        </authorList>
    </citation>
    <scope>NUCLEOTIDE SEQUENCE [LARGE SCALE GENOMIC DNA]</scope>
    <source>
        <strain evidence="3 4">DSM 43150</strain>
    </source>
</reference>
<feature type="repeat" description="ANK" evidence="1">
    <location>
        <begin position="395"/>
        <end position="427"/>
    </location>
</feature>
<dbReference type="Proteomes" id="UP000631312">
    <property type="component" value="Unassembled WGS sequence"/>
</dbReference>
<gene>
    <name evidence="2" type="ORF">Alo02nite_67540</name>
    <name evidence="3" type="ORF">BJ964_004628</name>
</gene>
<proteinExistence type="predicted"/>
<reference evidence="2 5" key="2">
    <citation type="submission" date="2021-01" db="EMBL/GenBank/DDBJ databases">
        <title>Whole genome shotgun sequence of Actinoplanes lobatus NBRC 12513.</title>
        <authorList>
            <person name="Komaki H."/>
            <person name="Tamura T."/>
        </authorList>
    </citation>
    <scope>NUCLEOTIDE SEQUENCE [LARGE SCALE GENOMIC DNA]</scope>
    <source>
        <strain evidence="2 5">NBRC 12513</strain>
    </source>
</reference>
<evidence type="ECO:0000256" key="1">
    <source>
        <dbReference type="PROSITE-ProRule" id="PRU00023"/>
    </source>
</evidence>
<evidence type="ECO:0008006" key="6">
    <source>
        <dbReference type="Google" id="ProtNLM"/>
    </source>
</evidence>
<dbReference type="EMBL" id="BOMP01000113">
    <property type="protein sequence ID" value="GIE43856.1"/>
    <property type="molecule type" value="Genomic_DNA"/>
</dbReference>
<evidence type="ECO:0000313" key="4">
    <source>
        <dbReference type="Proteomes" id="UP000590511"/>
    </source>
</evidence>
<dbReference type="EMBL" id="JACHNC010000001">
    <property type="protein sequence ID" value="MBB4750467.1"/>
    <property type="molecule type" value="Genomic_DNA"/>
</dbReference>
<organism evidence="3 4">
    <name type="scientific">Actinoplanes lobatus</name>
    <dbReference type="NCBI Taxonomy" id="113568"/>
    <lineage>
        <taxon>Bacteria</taxon>
        <taxon>Bacillati</taxon>
        <taxon>Actinomycetota</taxon>
        <taxon>Actinomycetes</taxon>
        <taxon>Micromonosporales</taxon>
        <taxon>Micromonosporaceae</taxon>
        <taxon>Actinoplanes</taxon>
    </lineage>
</organism>
<dbReference type="SUPFAM" id="SSF48403">
    <property type="entry name" value="Ankyrin repeat"/>
    <property type="match status" value="1"/>
</dbReference>
<dbReference type="Proteomes" id="UP000590511">
    <property type="component" value="Unassembled WGS sequence"/>
</dbReference>
<evidence type="ECO:0000313" key="3">
    <source>
        <dbReference type="EMBL" id="MBB4750467.1"/>
    </source>
</evidence>
<evidence type="ECO:0000313" key="5">
    <source>
        <dbReference type="Proteomes" id="UP000631312"/>
    </source>
</evidence>
<name>A0A7W7MHF8_9ACTN</name>
<sequence>MSERLEDWRAVRRYAVPGWMIAECAEAREREDWRAACEAARVDVRVGDPGPVAGLLAGFAPDLLRWHLPRALNGTAALAQRMRFLLTPDGPVTADTVVLQVRSPRWVSGAQRLTLLSGRLGDLGPGPVFPVAPHLWDARRAAELTAGTPTWASTGWQVPAAVPAPGEDLLGPADPVVAARELRRVTAQFRRWSWRLWPEGIRSAYRRPDRHVRLEIGDGRLRVVLRADEPSQPAPTRADLCLHRQLLRSPVDLDLVRLGHLDAGEVHPLVRAALFPGAGGSGAGGSLVPDGFGDEEMLRIHCAGQWHRIRLRGGRLELLHHTVAEKERELALGAFGGVINACFRVDRAWRRGEGALPKRLRAYRRDLWRRMEHGGGRVVLALLDAGLDPGFRDGQGRTLLHRIHQFEHAELLPRLLAEGLDVNDRGRYGHPPMFETLIHTPSHDLLRALTEAGAWPPLSLPVPSIGP</sequence>
<dbReference type="Gene3D" id="1.25.40.20">
    <property type="entry name" value="Ankyrin repeat-containing domain"/>
    <property type="match status" value="1"/>
</dbReference>
<comment type="caution">
    <text evidence="3">The sequence shown here is derived from an EMBL/GenBank/DDBJ whole genome shotgun (WGS) entry which is preliminary data.</text>
</comment>
<dbReference type="RefSeq" id="WP_188122638.1">
    <property type="nucleotide sequence ID" value="NZ_BOMP01000113.1"/>
</dbReference>
<accession>A0A7W7MHF8</accession>
<keyword evidence="1" id="KW-0040">ANK repeat</keyword>
<evidence type="ECO:0000313" key="2">
    <source>
        <dbReference type="EMBL" id="GIE43856.1"/>
    </source>
</evidence>
<keyword evidence="5" id="KW-1185">Reference proteome</keyword>